<dbReference type="InterPro" id="IPR029442">
    <property type="entry name" value="GyrI-like"/>
</dbReference>
<dbReference type="RefSeq" id="WP_184972816.1">
    <property type="nucleotide sequence ID" value="NZ_JACHIN010000018.1"/>
</dbReference>
<dbReference type="SMART" id="SM00871">
    <property type="entry name" value="AraC_E_bind"/>
    <property type="match status" value="1"/>
</dbReference>
<dbReference type="PANTHER" id="PTHR30204:SF97">
    <property type="entry name" value="MERR FAMILY REGULATORY PROTEIN"/>
    <property type="match status" value="1"/>
</dbReference>
<dbReference type="EMBL" id="JACHIN010000018">
    <property type="protein sequence ID" value="MBB5083573.1"/>
    <property type="molecule type" value="Genomic_DNA"/>
</dbReference>
<dbReference type="SMART" id="SM00422">
    <property type="entry name" value="HTH_MERR"/>
    <property type="match status" value="1"/>
</dbReference>
<dbReference type="InterPro" id="IPR010499">
    <property type="entry name" value="AraC_E-bd"/>
</dbReference>
<dbReference type="Gene3D" id="3.20.80.10">
    <property type="entry name" value="Regulatory factor, effector binding domain"/>
    <property type="match status" value="1"/>
</dbReference>
<dbReference type="InterPro" id="IPR009061">
    <property type="entry name" value="DNA-bd_dom_put_sf"/>
</dbReference>
<sequence length="270" mass="29990">MRQGLTIGQFATLTHLSVRTLRRYHEAGLLEPATVDAATGYRYYTAEQIPPAQVIHQLRQLDLPLAEVKSILATDDPQSRADLITAHLRRLEDALDRTQAAVLSLRQLLSPHTTDLQVELRTVPARTVAAITGQVALDQAITWYGDAMRELDKAYPPPERTGPPGGHYDNELFTEGTGQMSVFRPVRQPHPSGRIEVLDLPSVDLAVTVHTGPHDDIDVTYGRLGAWVVEHALTIVGPIHETYLTGPRDTHSPTRWRTEIGWPIFRVTTG</sequence>
<dbReference type="PANTHER" id="PTHR30204">
    <property type="entry name" value="REDOX-CYCLING DRUG-SENSING TRANSCRIPTIONAL ACTIVATOR SOXR"/>
    <property type="match status" value="1"/>
</dbReference>
<dbReference type="SUPFAM" id="SSF46955">
    <property type="entry name" value="Putative DNA-binding domain"/>
    <property type="match status" value="1"/>
</dbReference>
<accession>A0A7W8ELN1</accession>
<gene>
    <name evidence="3" type="ORF">HNR40_009078</name>
</gene>
<name>A0A7W8ELN1_9ACTN</name>
<proteinExistence type="predicted"/>
<organism evidence="3 4">
    <name type="scientific">Nonomuraea endophytica</name>
    <dbReference type="NCBI Taxonomy" id="714136"/>
    <lineage>
        <taxon>Bacteria</taxon>
        <taxon>Bacillati</taxon>
        <taxon>Actinomycetota</taxon>
        <taxon>Actinomycetes</taxon>
        <taxon>Streptosporangiales</taxon>
        <taxon>Streptosporangiaceae</taxon>
        <taxon>Nonomuraea</taxon>
    </lineage>
</organism>
<comment type="caution">
    <text evidence="3">The sequence shown here is derived from an EMBL/GenBank/DDBJ whole genome shotgun (WGS) entry which is preliminary data.</text>
</comment>
<dbReference type="PROSITE" id="PS50937">
    <property type="entry name" value="HTH_MERR_2"/>
    <property type="match status" value="1"/>
</dbReference>
<dbReference type="InterPro" id="IPR011256">
    <property type="entry name" value="Reg_factor_effector_dom_sf"/>
</dbReference>
<evidence type="ECO:0000313" key="4">
    <source>
        <dbReference type="Proteomes" id="UP000568380"/>
    </source>
</evidence>
<protein>
    <submittedName>
        <fullName evidence="3">DNA-binding transcriptional MerR regulator</fullName>
    </submittedName>
</protein>
<dbReference type="GO" id="GO:0003677">
    <property type="term" value="F:DNA binding"/>
    <property type="evidence" value="ECO:0007669"/>
    <property type="project" value="UniProtKB-KW"/>
</dbReference>
<feature type="domain" description="HTH merR-type" evidence="2">
    <location>
        <begin position="4"/>
        <end position="74"/>
    </location>
</feature>
<dbReference type="Pfam" id="PF06445">
    <property type="entry name" value="GyrI-like"/>
    <property type="match status" value="1"/>
</dbReference>
<evidence type="ECO:0000259" key="2">
    <source>
        <dbReference type="PROSITE" id="PS50937"/>
    </source>
</evidence>
<dbReference type="InterPro" id="IPR047057">
    <property type="entry name" value="MerR_fam"/>
</dbReference>
<dbReference type="CDD" id="cd01107">
    <property type="entry name" value="HTH_BmrR"/>
    <property type="match status" value="1"/>
</dbReference>
<dbReference type="Pfam" id="PF13411">
    <property type="entry name" value="MerR_1"/>
    <property type="match status" value="1"/>
</dbReference>
<dbReference type="InterPro" id="IPR000551">
    <property type="entry name" value="MerR-type_HTH_dom"/>
</dbReference>
<evidence type="ECO:0000256" key="1">
    <source>
        <dbReference type="ARBA" id="ARBA00023125"/>
    </source>
</evidence>
<keyword evidence="1 3" id="KW-0238">DNA-binding</keyword>
<dbReference type="AlphaFoldDB" id="A0A7W8ELN1"/>
<reference evidence="3 4" key="1">
    <citation type="submission" date="2020-08" db="EMBL/GenBank/DDBJ databases">
        <title>Genomic Encyclopedia of Type Strains, Phase IV (KMG-IV): sequencing the most valuable type-strain genomes for metagenomic binning, comparative biology and taxonomic classification.</title>
        <authorList>
            <person name="Goeker M."/>
        </authorList>
    </citation>
    <scope>NUCLEOTIDE SEQUENCE [LARGE SCALE GENOMIC DNA]</scope>
    <source>
        <strain evidence="3 4">DSM 45385</strain>
    </source>
</reference>
<dbReference type="Proteomes" id="UP000568380">
    <property type="component" value="Unassembled WGS sequence"/>
</dbReference>
<dbReference type="SUPFAM" id="SSF55136">
    <property type="entry name" value="Probable bacterial effector-binding domain"/>
    <property type="match status" value="1"/>
</dbReference>
<evidence type="ECO:0000313" key="3">
    <source>
        <dbReference type="EMBL" id="MBB5083573.1"/>
    </source>
</evidence>
<dbReference type="Gene3D" id="1.10.1660.10">
    <property type="match status" value="1"/>
</dbReference>
<dbReference type="GO" id="GO:0003700">
    <property type="term" value="F:DNA-binding transcription factor activity"/>
    <property type="evidence" value="ECO:0007669"/>
    <property type="project" value="InterPro"/>
</dbReference>
<keyword evidence="4" id="KW-1185">Reference proteome</keyword>